<protein>
    <recommendedName>
        <fullName evidence="4">DUF4283 domain-containing protein</fullName>
    </recommendedName>
</protein>
<proteinExistence type="predicted"/>
<organism evidence="2 3">
    <name type="scientific">Vitis vinifera</name>
    <name type="common">Grape</name>
    <dbReference type="NCBI Taxonomy" id="29760"/>
    <lineage>
        <taxon>Eukaryota</taxon>
        <taxon>Viridiplantae</taxon>
        <taxon>Streptophyta</taxon>
        <taxon>Embryophyta</taxon>
        <taxon>Tracheophyta</taxon>
        <taxon>Spermatophyta</taxon>
        <taxon>Magnoliopsida</taxon>
        <taxon>eudicotyledons</taxon>
        <taxon>Gunneridae</taxon>
        <taxon>Pentapetalae</taxon>
        <taxon>rosids</taxon>
        <taxon>Vitales</taxon>
        <taxon>Vitaceae</taxon>
        <taxon>Viteae</taxon>
        <taxon>Vitis</taxon>
    </lineage>
</organism>
<dbReference type="AlphaFoldDB" id="A0A438KPF8"/>
<dbReference type="Proteomes" id="UP000288805">
    <property type="component" value="Unassembled WGS sequence"/>
</dbReference>
<dbReference type="EMBL" id="QGNW01000001">
    <property type="protein sequence ID" value="RVX23083.1"/>
    <property type="molecule type" value="Genomic_DNA"/>
</dbReference>
<name>A0A438KPF8_VITVI</name>
<evidence type="ECO:0000256" key="1">
    <source>
        <dbReference type="SAM" id="MobiDB-lite"/>
    </source>
</evidence>
<sequence length="242" mass="27989">MRESERVRESASGESVSRAENRRKFGVESKVFEVEMVERGGKPQCIEDLKEGKWEKGWKEMGRSFSLVRDANRAGSFLQLEVADSENKRYNICIPKGRGDKGGWLAMVEAFRKLDNSFDKKEQQQEERVLGRSFVDTVKGLWNKGSNTLRVEVEREEINRNLSRLEHCLIGSWIPSDAKGEDLESLGWEMAKSWGLKGKMVWQAWEKDGHYWSLSSWKKQGGSSSLVKGRWEEFNWTWSDEA</sequence>
<feature type="region of interest" description="Disordered" evidence="1">
    <location>
        <begin position="1"/>
        <end position="21"/>
    </location>
</feature>
<accession>A0A438KPF8</accession>
<evidence type="ECO:0008006" key="4">
    <source>
        <dbReference type="Google" id="ProtNLM"/>
    </source>
</evidence>
<reference evidence="2 3" key="1">
    <citation type="journal article" date="2018" name="PLoS Genet.">
        <title>Population sequencing reveals clonal diversity and ancestral inbreeding in the grapevine cultivar Chardonnay.</title>
        <authorList>
            <person name="Roach M.J."/>
            <person name="Johnson D.L."/>
            <person name="Bohlmann J."/>
            <person name="van Vuuren H.J."/>
            <person name="Jones S.J."/>
            <person name="Pretorius I.S."/>
            <person name="Schmidt S.A."/>
            <person name="Borneman A.R."/>
        </authorList>
    </citation>
    <scope>NUCLEOTIDE SEQUENCE [LARGE SCALE GENOMIC DNA]</scope>
    <source>
        <strain evidence="3">cv. Chardonnay</strain>
        <tissue evidence="2">Leaf</tissue>
    </source>
</reference>
<evidence type="ECO:0000313" key="2">
    <source>
        <dbReference type="EMBL" id="RVX23083.1"/>
    </source>
</evidence>
<comment type="caution">
    <text evidence="2">The sequence shown here is derived from an EMBL/GenBank/DDBJ whole genome shotgun (WGS) entry which is preliminary data.</text>
</comment>
<gene>
    <name evidence="2" type="ORF">CK203_000379</name>
</gene>
<evidence type="ECO:0000313" key="3">
    <source>
        <dbReference type="Proteomes" id="UP000288805"/>
    </source>
</evidence>